<dbReference type="RefSeq" id="WP_076087969.1">
    <property type="nucleotide sequence ID" value="NZ_CP019070.1"/>
</dbReference>
<dbReference type="KEGG" id="alp:LPB137_10960"/>
<reference evidence="1 2" key="1">
    <citation type="submission" date="2017-01" db="EMBL/GenBank/DDBJ databases">
        <title>Genome sequencing of Arcobacter sp. LPB0137.</title>
        <authorList>
            <person name="Lee G.-W."/>
            <person name="Yi H."/>
        </authorList>
    </citation>
    <scope>NUCLEOTIDE SEQUENCE [LARGE SCALE GENOMIC DNA]</scope>
    <source>
        <strain evidence="1 2">LPB0137</strain>
    </source>
</reference>
<name>A0A1P8KPB2_9BACT</name>
<sequence>MLELSVNNKKELQLAETPLVKSSKMLEKLYGIPKEFDIRTFKKYLSKIDLEDLDKFSNFIKY</sequence>
<evidence type="ECO:0000313" key="2">
    <source>
        <dbReference type="Proteomes" id="UP000186074"/>
    </source>
</evidence>
<organism evidence="1 2">
    <name type="scientific">Poseidonibacter parvus</name>
    <dbReference type="NCBI Taxonomy" id="1850254"/>
    <lineage>
        <taxon>Bacteria</taxon>
        <taxon>Pseudomonadati</taxon>
        <taxon>Campylobacterota</taxon>
        <taxon>Epsilonproteobacteria</taxon>
        <taxon>Campylobacterales</taxon>
        <taxon>Arcobacteraceae</taxon>
        <taxon>Poseidonibacter</taxon>
    </lineage>
</organism>
<protein>
    <submittedName>
        <fullName evidence="1">Uncharacterized protein</fullName>
    </submittedName>
</protein>
<dbReference type="STRING" id="1850254.LPB137_10960"/>
<dbReference type="AlphaFoldDB" id="A0A1P8KPB2"/>
<keyword evidence="2" id="KW-1185">Reference proteome</keyword>
<accession>A0A1P8KPB2</accession>
<dbReference type="Proteomes" id="UP000186074">
    <property type="component" value="Chromosome"/>
</dbReference>
<evidence type="ECO:0000313" key="1">
    <source>
        <dbReference type="EMBL" id="APW66329.1"/>
    </source>
</evidence>
<dbReference type="EMBL" id="CP019070">
    <property type="protein sequence ID" value="APW66329.1"/>
    <property type="molecule type" value="Genomic_DNA"/>
</dbReference>
<gene>
    <name evidence="1" type="ORF">LPB137_10960</name>
</gene>
<proteinExistence type="predicted"/>